<dbReference type="EMBL" id="MHWD01000025">
    <property type="protein sequence ID" value="OHB03224.1"/>
    <property type="molecule type" value="Genomic_DNA"/>
</dbReference>
<sequence length="149" mass="16991">MTDNIFDSIEVVAAPLIVNSKGEILLIKSHKWGDVYLFPGGHVEQGETIFDAAKREGKEETSLELEPQYCVNIHEVIFDPAFTRRAHLISFHVVCKALTEGVILENSELQEYIWIDPKKALDLPNIRVKKSIENYLEGKKIDLHSKVFE</sequence>
<dbReference type="Pfam" id="PF00293">
    <property type="entry name" value="NUDIX"/>
    <property type="match status" value="1"/>
</dbReference>
<protein>
    <recommendedName>
        <fullName evidence="1">Nudix hydrolase domain-containing protein</fullName>
    </recommendedName>
</protein>
<evidence type="ECO:0000313" key="2">
    <source>
        <dbReference type="EMBL" id="OHB03224.1"/>
    </source>
</evidence>
<dbReference type="InterPro" id="IPR000086">
    <property type="entry name" value="NUDIX_hydrolase_dom"/>
</dbReference>
<gene>
    <name evidence="2" type="ORF">A2920_02560</name>
</gene>
<reference evidence="2 3" key="1">
    <citation type="journal article" date="2016" name="Nat. Commun.">
        <title>Thousands of microbial genomes shed light on interconnected biogeochemical processes in an aquifer system.</title>
        <authorList>
            <person name="Anantharaman K."/>
            <person name="Brown C.T."/>
            <person name="Hug L.A."/>
            <person name="Sharon I."/>
            <person name="Castelle C.J."/>
            <person name="Probst A.J."/>
            <person name="Thomas B.C."/>
            <person name="Singh A."/>
            <person name="Wilkins M.J."/>
            <person name="Karaoz U."/>
            <person name="Brodie E.L."/>
            <person name="Williams K.H."/>
            <person name="Hubbard S.S."/>
            <person name="Banfield J.F."/>
        </authorList>
    </citation>
    <scope>NUCLEOTIDE SEQUENCE [LARGE SCALE GENOMIC DNA]</scope>
</reference>
<comment type="caution">
    <text evidence="2">The sequence shown here is derived from an EMBL/GenBank/DDBJ whole genome shotgun (WGS) entry which is preliminary data.</text>
</comment>
<dbReference type="PANTHER" id="PTHR43736">
    <property type="entry name" value="ADP-RIBOSE PYROPHOSPHATASE"/>
    <property type="match status" value="1"/>
</dbReference>
<dbReference type="PROSITE" id="PS51462">
    <property type="entry name" value="NUDIX"/>
    <property type="match status" value="1"/>
</dbReference>
<evidence type="ECO:0000313" key="3">
    <source>
        <dbReference type="Proteomes" id="UP000179283"/>
    </source>
</evidence>
<dbReference type="Gene3D" id="3.90.79.10">
    <property type="entry name" value="Nucleoside Triphosphate Pyrophosphohydrolase"/>
    <property type="match status" value="1"/>
</dbReference>
<dbReference type="Proteomes" id="UP000179283">
    <property type="component" value="Unassembled WGS sequence"/>
</dbReference>
<dbReference type="PANTHER" id="PTHR43736:SF1">
    <property type="entry name" value="DIHYDRONEOPTERIN TRIPHOSPHATE DIPHOSPHATASE"/>
    <property type="match status" value="1"/>
</dbReference>
<organism evidence="2 3">
    <name type="scientific">Candidatus Zambryskibacteria bacterium RIFCSPLOWO2_01_FULL_43_17</name>
    <dbReference type="NCBI Taxonomy" id="1802760"/>
    <lineage>
        <taxon>Bacteria</taxon>
        <taxon>Candidatus Zambryskiibacteriota</taxon>
    </lineage>
</organism>
<dbReference type="SUPFAM" id="SSF55811">
    <property type="entry name" value="Nudix"/>
    <property type="match status" value="1"/>
</dbReference>
<feature type="domain" description="Nudix hydrolase" evidence="1">
    <location>
        <begin position="7"/>
        <end position="136"/>
    </location>
</feature>
<evidence type="ECO:0000259" key="1">
    <source>
        <dbReference type="PROSITE" id="PS51462"/>
    </source>
</evidence>
<proteinExistence type="predicted"/>
<name>A0A1G2U162_9BACT</name>
<accession>A0A1G2U162</accession>
<dbReference type="AlphaFoldDB" id="A0A1G2U162"/>
<dbReference type="InterPro" id="IPR015797">
    <property type="entry name" value="NUDIX_hydrolase-like_dom_sf"/>
</dbReference>